<feature type="binding site" evidence="2">
    <location>
        <position position="133"/>
    </location>
    <ligand>
        <name>Fe cation</name>
        <dbReference type="ChEBI" id="CHEBI:24875"/>
    </ligand>
</feature>
<feature type="active site" evidence="2">
    <location>
        <position position="134"/>
    </location>
</feature>
<comment type="cofactor">
    <cofactor evidence="2">
        <name>Fe(2+)</name>
        <dbReference type="ChEBI" id="CHEBI:29033"/>
    </cofactor>
    <text evidence="2">Binds 1 Fe(2+) ion.</text>
</comment>
<dbReference type="PRINTS" id="PR01576">
    <property type="entry name" value="PDEFORMYLASE"/>
</dbReference>
<dbReference type="GO" id="GO:0042586">
    <property type="term" value="F:peptide deformylase activity"/>
    <property type="evidence" value="ECO:0007669"/>
    <property type="project" value="UniProtKB-UniRule"/>
</dbReference>
<dbReference type="PANTHER" id="PTHR10458">
    <property type="entry name" value="PEPTIDE DEFORMYLASE"/>
    <property type="match status" value="1"/>
</dbReference>
<comment type="similarity">
    <text evidence="1 2">Belongs to the polypeptide deformylase family.</text>
</comment>
<dbReference type="EC" id="3.5.1.88" evidence="2"/>
<dbReference type="NCBIfam" id="NF001159">
    <property type="entry name" value="PRK00150.1-3"/>
    <property type="match status" value="1"/>
</dbReference>
<organism evidence="3 4">
    <name type="scientific">Candidatus Falkowbacteria bacterium RIFOXYA2_FULL_38_12</name>
    <dbReference type="NCBI Taxonomy" id="1797993"/>
    <lineage>
        <taxon>Bacteria</taxon>
        <taxon>Candidatus Falkowiibacteriota</taxon>
    </lineage>
</organism>
<dbReference type="Gene3D" id="3.90.45.10">
    <property type="entry name" value="Peptide deformylase"/>
    <property type="match status" value="1"/>
</dbReference>
<evidence type="ECO:0000256" key="2">
    <source>
        <dbReference type="HAMAP-Rule" id="MF_00163"/>
    </source>
</evidence>
<dbReference type="EMBL" id="MFGA01000003">
    <property type="protein sequence ID" value="OGF21569.1"/>
    <property type="molecule type" value="Genomic_DNA"/>
</dbReference>
<dbReference type="HAMAP" id="MF_00163">
    <property type="entry name" value="Pep_deformylase"/>
    <property type="match status" value="1"/>
</dbReference>
<protein>
    <recommendedName>
        <fullName evidence="2">Peptide deformylase</fullName>
        <shortName evidence="2">PDF</shortName>
        <ecNumber evidence="2">3.5.1.88</ecNumber>
    </recommendedName>
    <alternativeName>
        <fullName evidence="2">Polypeptide deformylase</fullName>
    </alternativeName>
</protein>
<accession>A0A1F5S4I0</accession>
<feature type="binding site" evidence="2">
    <location>
        <position position="137"/>
    </location>
    <ligand>
        <name>Fe cation</name>
        <dbReference type="ChEBI" id="CHEBI:24875"/>
    </ligand>
</feature>
<gene>
    <name evidence="2" type="primary">def</name>
    <name evidence="3" type="ORF">A2257_02760</name>
</gene>
<name>A0A1F5S4I0_9BACT</name>
<comment type="caution">
    <text evidence="3">The sequence shown here is derived from an EMBL/GenBank/DDBJ whole genome shotgun (WGS) entry which is preliminary data.</text>
</comment>
<evidence type="ECO:0000313" key="3">
    <source>
        <dbReference type="EMBL" id="OGF21569.1"/>
    </source>
</evidence>
<reference evidence="3 4" key="1">
    <citation type="journal article" date="2016" name="Nat. Commun.">
        <title>Thousands of microbial genomes shed light on interconnected biogeochemical processes in an aquifer system.</title>
        <authorList>
            <person name="Anantharaman K."/>
            <person name="Brown C.T."/>
            <person name="Hug L.A."/>
            <person name="Sharon I."/>
            <person name="Castelle C.J."/>
            <person name="Probst A.J."/>
            <person name="Thomas B.C."/>
            <person name="Singh A."/>
            <person name="Wilkins M.J."/>
            <person name="Karaoz U."/>
            <person name="Brodie E.L."/>
            <person name="Williams K.H."/>
            <person name="Hubbard S.S."/>
            <person name="Banfield J.F."/>
        </authorList>
    </citation>
    <scope>NUCLEOTIDE SEQUENCE [LARGE SCALE GENOMIC DNA]</scope>
</reference>
<dbReference type="CDD" id="cd00487">
    <property type="entry name" value="Pep_deformylase"/>
    <property type="match status" value="1"/>
</dbReference>
<dbReference type="Pfam" id="PF01327">
    <property type="entry name" value="Pep_deformylase"/>
    <property type="match status" value="1"/>
</dbReference>
<dbReference type="PANTHER" id="PTHR10458:SF22">
    <property type="entry name" value="PEPTIDE DEFORMYLASE"/>
    <property type="match status" value="1"/>
</dbReference>
<feature type="binding site" evidence="2">
    <location>
        <position position="91"/>
    </location>
    <ligand>
        <name>Fe cation</name>
        <dbReference type="ChEBI" id="CHEBI:24875"/>
    </ligand>
</feature>
<dbReference type="SUPFAM" id="SSF56420">
    <property type="entry name" value="Peptide deformylase"/>
    <property type="match status" value="1"/>
</dbReference>
<keyword evidence="2" id="KW-0408">Iron</keyword>
<evidence type="ECO:0000313" key="4">
    <source>
        <dbReference type="Proteomes" id="UP000177407"/>
    </source>
</evidence>
<sequence>MPLTIITEPNPILHKKAKEIKKEELKSPEIKELILGMKEMVETAGGVGLAAPQVAKSLRLIVIFLDNKKLILINPEITKYSWRKDCAEEGCLSVPGNFGKVKRSKIIKVKALDEEGKNIEFTANNFFARVIQHEVDHLDGILFIDKINT</sequence>
<evidence type="ECO:0000256" key="1">
    <source>
        <dbReference type="ARBA" id="ARBA00010759"/>
    </source>
</evidence>
<dbReference type="GO" id="GO:0006412">
    <property type="term" value="P:translation"/>
    <property type="evidence" value="ECO:0007669"/>
    <property type="project" value="UniProtKB-UniRule"/>
</dbReference>
<keyword evidence="2" id="KW-0378">Hydrolase</keyword>
<dbReference type="InterPro" id="IPR023635">
    <property type="entry name" value="Peptide_deformylase"/>
</dbReference>
<proteinExistence type="inferred from homology"/>
<dbReference type="AlphaFoldDB" id="A0A1F5S4I0"/>
<comment type="function">
    <text evidence="2">Removes the formyl group from the N-terminal Met of newly synthesized proteins. Requires at least a dipeptide for an efficient rate of reaction. N-terminal L-methionine is a prerequisite for activity but the enzyme has broad specificity at other positions.</text>
</comment>
<dbReference type="NCBIfam" id="TIGR00079">
    <property type="entry name" value="pept_deformyl"/>
    <property type="match status" value="1"/>
</dbReference>
<keyword evidence="2" id="KW-0648">Protein biosynthesis</keyword>
<dbReference type="GO" id="GO:0046872">
    <property type="term" value="F:metal ion binding"/>
    <property type="evidence" value="ECO:0007669"/>
    <property type="project" value="UniProtKB-KW"/>
</dbReference>
<comment type="catalytic activity">
    <reaction evidence="2">
        <text>N-terminal N-formyl-L-methionyl-[peptide] + H2O = N-terminal L-methionyl-[peptide] + formate</text>
        <dbReference type="Rhea" id="RHEA:24420"/>
        <dbReference type="Rhea" id="RHEA-COMP:10639"/>
        <dbReference type="Rhea" id="RHEA-COMP:10640"/>
        <dbReference type="ChEBI" id="CHEBI:15377"/>
        <dbReference type="ChEBI" id="CHEBI:15740"/>
        <dbReference type="ChEBI" id="CHEBI:49298"/>
        <dbReference type="ChEBI" id="CHEBI:64731"/>
        <dbReference type="EC" id="3.5.1.88"/>
    </reaction>
</comment>
<dbReference type="PIRSF" id="PIRSF004749">
    <property type="entry name" value="Pep_def"/>
    <property type="match status" value="1"/>
</dbReference>
<keyword evidence="2" id="KW-0479">Metal-binding</keyword>
<dbReference type="InterPro" id="IPR036821">
    <property type="entry name" value="Peptide_deformylase_sf"/>
</dbReference>
<dbReference type="Proteomes" id="UP000177407">
    <property type="component" value="Unassembled WGS sequence"/>
</dbReference>